<gene>
    <name evidence="2" type="ORF">SAMN04488044_2826</name>
</gene>
<protein>
    <submittedName>
        <fullName evidence="2">Uncharacterized protein</fullName>
    </submittedName>
</protein>
<keyword evidence="1" id="KW-0472">Membrane</keyword>
<accession>A0A1M5U886</accession>
<keyword evidence="3" id="KW-1185">Reference proteome</keyword>
<dbReference type="Proteomes" id="UP000184211">
    <property type="component" value="Unassembled WGS sequence"/>
</dbReference>
<feature type="transmembrane region" description="Helical" evidence="1">
    <location>
        <begin position="106"/>
        <end position="126"/>
    </location>
</feature>
<name>A0A1M5U886_9RHOB</name>
<keyword evidence="1" id="KW-0812">Transmembrane</keyword>
<dbReference type="EMBL" id="FQWM01000006">
    <property type="protein sequence ID" value="SHH59252.1"/>
    <property type="molecule type" value="Genomic_DNA"/>
</dbReference>
<dbReference type="OrthoDB" id="7822309at2"/>
<sequence>MTALNKYQRLEASGLWRASADDQRREVIASIGDATLVISDLQDRPLTHWSIPAIKRSNPGKLPATYHPAGDPSETLELAENEAEMVAAISKLQRAIHRKEAHPGRLRGAVVAATIAVIALGGFFWLPGALRHHVANVMPEINRVVIGQDVLRTMARATGNACHEDIADGALGKLALELGINEIVVVPGGIRTTASLPGGVVLLSREVLEDHEDPAVAAGYVAAEILRAERIDPLVTLLETGGIAASFRLLTTGQLQSETLKSYAEHLVTQSPAEVDYNALADRLTSHGIPASPYGYAVDISGETTIELIEADALMTQSKPIMSDGEWVSLQEICNR</sequence>
<evidence type="ECO:0000313" key="2">
    <source>
        <dbReference type="EMBL" id="SHH59252.1"/>
    </source>
</evidence>
<evidence type="ECO:0000256" key="1">
    <source>
        <dbReference type="SAM" id="Phobius"/>
    </source>
</evidence>
<dbReference type="RefSeq" id="WP_072793672.1">
    <property type="nucleotide sequence ID" value="NZ_FQWM01000006.1"/>
</dbReference>
<evidence type="ECO:0000313" key="3">
    <source>
        <dbReference type="Proteomes" id="UP000184211"/>
    </source>
</evidence>
<keyword evidence="1" id="KW-1133">Transmembrane helix</keyword>
<organism evidence="2 3">
    <name type="scientific">Cognatishimia maritima</name>
    <dbReference type="NCBI Taxonomy" id="870908"/>
    <lineage>
        <taxon>Bacteria</taxon>
        <taxon>Pseudomonadati</taxon>
        <taxon>Pseudomonadota</taxon>
        <taxon>Alphaproteobacteria</taxon>
        <taxon>Rhodobacterales</taxon>
        <taxon>Paracoccaceae</taxon>
        <taxon>Cognatishimia</taxon>
    </lineage>
</organism>
<dbReference type="STRING" id="870908.SAMN04488044_2826"/>
<reference evidence="3" key="1">
    <citation type="submission" date="2016-11" db="EMBL/GenBank/DDBJ databases">
        <authorList>
            <person name="Varghese N."/>
            <person name="Submissions S."/>
        </authorList>
    </citation>
    <scope>NUCLEOTIDE SEQUENCE [LARGE SCALE GENOMIC DNA]</scope>
    <source>
        <strain evidence="3">DSM 28223</strain>
    </source>
</reference>
<dbReference type="AlphaFoldDB" id="A0A1M5U886"/>
<proteinExistence type="predicted"/>